<dbReference type="RefSeq" id="WP_068693513.1">
    <property type="nucleotide sequence ID" value="NZ_CP063196.1"/>
</dbReference>
<evidence type="ECO:0000313" key="2">
    <source>
        <dbReference type="EMBL" id="UOE21475.1"/>
    </source>
</evidence>
<proteinExistence type="predicted"/>
<protein>
    <recommendedName>
        <fullName evidence="4">Secreted protein/lipoprotein</fullName>
    </recommendedName>
</protein>
<sequence>MLVLLAGGCAEESSQSPSEGATADSSPAIDPVEAEAVIDAYRTWRRIQDEVLTGQRDIEDVQTELDAVVTGQAVDDLQESMDLYTQHGVVVQGRSSISPEVTAMNLDGVPPTAILTDCLDTSNTDIVDAETGESRKVSSEVQSERVVVTAQAEKTSDGRWAISEVTTDFDRSC</sequence>
<dbReference type="Proteomes" id="UP000265719">
    <property type="component" value="Chromosome"/>
</dbReference>
<gene>
    <name evidence="2" type="ORF">NI17_010415</name>
</gene>
<feature type="compositionally biased region" description="Polar residues" evidence="1">
    <location>
        <begin position="12"/>
        <end position="25"/>
    </location>
</feature>
<organism evidence="2 3">
    <name type="scientific">Thermobifida halotolerans</name>
    <dbReference type="NCBI Taxonomy" id="483545"/>
    <lineage>
        <taxon>Bacteria</taxon>
        <taxon>Bacillati</taxon>
        <taxon>Actinomycetota</taxon>
        <taxon>Actinomycetes</taxon>
        <taxon>Streptosporangiales</taxon>
        <taxon>Nocardiopsidaceae</taxon>
        <taxon>Thermobifida</taxon>
    </lineage>
</organism>
<evidence type="ECO:0000313" key="3">
    <source>
        <dbReference type="Proteomes" id="UP000265719"/>
    </source>
</evidence>
<feature type="region of interest" description="Disordered" evidence="1">
    <location>
        <begin position="1"/>
        <end position="30"/>
    </location>
</feature>
<accession>A0AA97M5V0</accession>
<dbReference type="EMBL" id="CP063196">
    <property type="protein sequence ID" value="UOE21475.1"/>
    <property type="molecule type" value="Genomic_DNA"/>
</dbReference>
<evidence type="ECO:0000256" key="1">
    <source>
        <dbReference type="SAM" id="MobiDB-lite"/>
    </source>
</evidence>
<reference evidence="2" key="1">
    <citation type="submission" date="2020-10" db="EMBL/GenBank/DDBJ databases">
        <title>De novo genome project of the cellulose decomposer Thermobifida halotolerans type strain.</title>
        <authorList>
            <person name="Nagy I."/>
            <person name="Horvath B."/>
            <person name="Kukolya J."/>
            <person name="Nagy I."/>
            <person name="Orsini M."/>
        </authorList>
    </citation>
    <scope>NUCLEOTIDE SEQUENCE</scope>
    <source>
        <strain evidence="2">DSM 44931</strain>
    </source>
</reference>
<keyword evidence="3" id="KW-1185">Reference proteome</keyword>
<dbReference type="AlphaFoldDB" id="A0AA97M5V0"/>
<dbReference type="KEGG" id="thao:NI17_010415"/>
<evidence type="ECO:0008006" key="4">
    <source>
        <dbReference type="Google" id="ProtNLM"/>
    </source>
</evidence>
<name>A0AA97M5V0_9ACTN</name>